<dbReference type="Proteomes" id="UP001055072">
    <property type="component" value="Unassembled WGS sequence"/>
</dbReference>
<accession>A0ACB8TU97</accession>
<comment type="caution">
    <text evidence="1">The sequence shown here is derived from an EMBL/GenBank/DDBJ whole genome shotgun (WGS) entry which is preliminary data.</text>
</comment>
<sequence length="77" mass="8467">MYVAGLALVKELLPADLHMISMQIGASFGSFGAALFPFLIGTIMSYKGPKTLVYMLVGQTVTIMVLWFLLPSKPRHH</sequence>
<evidence type="ECO:0000313" key="1">
    <source>
        <dbReference type="EMBL" id="KAI0085610.1"/>
    </source>
</evidence>
<dbReference type="EMBL" id="MU274929">
    <property type="protein sequence ID" value="KAI0085610.1"/>
    <property type="molecule type" value="Genomic_DNA"/>
</dbReference>
<evidence type="ECO:0000313" key="2">
    <source>
        <dbReference type="Proteomes" id="UP001055072"/>
    </source>
</evidence>
<gene>
    <name evidence="1" type="ORF">BDY19DRAFT_429441</name>
</gene>
<organism evidence="1 2">
    <name type="scientific">Irpex rosettiformis</name>
    <dbReference type="NCBI Taxonomy" id="378272"/>
    <lineage>
        <taxon>Eukaryota</taxon>
        <taxon>Fungi</taxon>
        <taxon>Dikarya</taxon>
        <taxon>Basidiomycota</taxon>
        <taxon>Agaricomycotina</taxon>
        <taxon>Agaricomycetes</taxon>
        <taxon>Polyporales</taxon>
        <taxon>Irpicaceae</taxon>
        <taxon>Irpex</taxon>
    </lineage>
</organism>
<name>A0ACB8TU97_9APHY</name>
<protein>
    <submittedName>
        <fullName evidence="1">Uncharacterized protein</fullName>
    </submittedName>
</protein>
<proteinExistence type="predicted"/>
<keyword evidence="2" id="KW-1185">Reference proteome</keyword>
<reference evidence="1" key="1">
    <citation type="journal article" date="2021" name="Environ. Microbiol.">
        <title>Gene family expansions and transcriptome signatures uncover fungal adaptations to wood decay.</title>
        <authorList>
            <person name="Hage H."/>
            <person name="Miyauchi S."/>
            <person name="Viragh M."/>
            <person name="Drula E."/>
            <person name="Min B."/>
            <person name="Chaduli D."/>
            <person name="Navarro D."/>
            <person name="Favel A."/>
            <person name="Norest M."/>
            <person name="Lesage-Meessen L."/>
            <person name="Balint B."/>
            <person name="Merenyi Z."/>
            <person name="de Eugenio L."/>
            <person name="Morin E."/>
            <person name="Martinez A.T."/>
            <person name="Baldrian P."/>
            <person name="Stursova M."/>
            <person name="Martinez M.J."/>
            <person name="Novotny C."/>
            <person name="Magnuson J.K."/>
            <person name="Spatafora J.W."/>
            <person name="Maurice S."/>
            <person name="Pangilinan J."/>
            <person name="Andreopoulos W."/>
            <person name="LaButti K."/>
            <person name="Hundley H."/>
            <person name="Na H."/>
            <person name="Kuo A."/>
            <person name="Barry K."/>
            <person name="Lipzen A."/>
            <person name="Henrissat B."/>
            <person name="Riley R."/>
            <person name="Ahrendt S."/>
            <person name="Nagy L.G."/>
            <person name="Grigoriev I.V."/>
            <person name="Martin F."/>
            <person name="Rosso M.N."/>
        </authorList>
    </citation>
    <scope>NUCLEOTIDE SEQUENCE</scope>
    <source>
        <strain evidence="1">CBS 384.51</strain>
    </source>
</reference>